<proteinExistence type="predicted"/>
<dbReference type="EMBL" id="LR797254">
    <property type="protein sequence ID" value="CAB4197495.1"/>
    <property type="molecule type" value="Genomic_DNA"/>
</dbReference>
<evidence type="ECO:0000313" key="4">
    <source>
        <dbReference type="EMBL" id="CAB4197495.1"/>
    </source>
</evidence>
<name>A0A6J5PK82_9CAUD</name>
<protein>
    <submittedName>
        <fullName evidence="3">Transglycosylase SLT domain 1</fullName>
    </submittedName>
</protein>
<feature type="region of interest" description="Disordered" evidence="1">
    <location>
        <begin position="24"/>
        <end position="72"/>
    </location>
</feature>
<sequence>MRSHRIVTSVFVLLLSACAQSSPGLEVHDETAQTSTTSSSSSTSTTSTSTSTSTSTTSSTTTTIARPSTSGSSCAYSTEIHAAFDDVGVGDEMTAIAWRESRCQPSAHNVEGASGLFQIMIPLHSNLMIDVCGSVAWSVPACNIATARALFNGSGLRPWAL</sequence>
<dbReference type="InterPro" id="IPR023346">
    <property type="entry name" value="Lysozyme-like_dom_sf"/>
</dbReference>
<dbReference type="PROSITE" id="PS51257">
    <property type="entry name" value="PROKAR_LIPOPROTEIN"/>
    <property type="match status" value="1"/>
</dbReference>
<feature type="compositionally biased region" description="Low complexity" evidence="1">
    <location>
        <begin position="34"/>
        <end position="63"/>
    </location>
</feature>
<evidence type="ECO:0000256" key="1">
    <source>
        <dbReference type="SAM" id="MobiDB-lite"/>
    </source>
</evidence>
<accession>A0A6J5PK82</accession>
<dbReference type="InterPro" id="IPR043992">
    <property type="entry name" value="SLT_3"/>
</dbReference>
<dbReference type="SUPFAM" id="SSF53955">
    <property type="entry name" value="Lysozyme-like"/>
    <property type="match status" value="1"/>
</dbReference>
<reference evidence="3" key="1">
    <citation type="submission" date="2020-05" db="EMBL/GenBank/DDBJ databases">
        <authorList>
            <person name="Chiriac C."/>
            <person name="Salcher M."/>
            <person name="Ghai R."/>
            <person name="Kavagutti S V."/>
        </authorList>
    </citation>
    <scope>NUCLEOTIDE SEQUENCE</scope>
</reference>
<organism evidence="3">
    <name type="scientific">uncultured Caudovirales phage</name>
    <dbReference type="NCBI Taxonomy" id="2100421"/>
    <lineage>
        <taxon>Viruses</taxon>
        <taxon>Duplodnaviria</taxon>
        <taxon>Heunggongvirae</taxon>
        <taxon>Uroviricota</taxon>
        <taxon>Caudoviricetes</taxon>
        <taxon>Peduoviridae</taxon>
        <taxon>Maltschvirus</taxon>
        <taxon>Maltschvirus maltsch</taxon>
    </lineage>
</organism>
<dbReference type="Pfam" id="PF18896">
    <property type="entry name" value="SLT_3"/>
    <property type="match status" value="1"/>
</dbReference>
<feature type="domain" description="Transglycosylase SLT" evidence="2">
    <location>
        <begin position="93"/>
        <end position="160"/>
    </location>
</feature>
<dbReference type="EMBL" id="LR796844">
    <property type="protein sequence ID" value="CAB4169645.1"/>
    <property type="molecule type" value="Genomic_DNA"/>
</dbReference>
<evidence type="ECO:0000259" key="2">
    <source>
        <dbReference type="Pfam" id="PF18896"/>
    </source>
</evidence>
<dbReference type="Gene3D" id="1.10.530.10">
    <property type="match status" value="1"/>
</dbReference>
<evidence type="ECO:0000313" key="3">
    <source>
        <dbReference type="EMBL" id="CAB4169645.1"/>
    </source>
</evidence>
<gene>
    <name evidence="4" type="ORF">UFOVP1305_17</name>
    <name evidence="3" type="ORF">UFOVP896_55</name>
</gene>